<dbReference type="InterPro" id="IPR055060">
    <property type="entry name" value="ACOX_C_alpha1"/>
</dbReference>
<evidence type="ECO:0000256" key="6">
    <source>
        <dbReference type="ARBA" id="ARBA00022827"/>
    </source>
</evidence>
<comment type="cofactor">
    <cofactor evidence="1">
        <name>FAD</name>
        <dbReference type="ChEBI" id="CHEBI:57692"/>
    </cofactor>
</comment>
<dbReference type="EMBL" id="JAXCGZ010000030">
    <property type="protein sequence ID" value="KAK7086977.1"/>
    <property type="molecule type" value="Genomic_DNA"/>
</dbReference>
<dbReference type="FunFam" id="1.10.540.10:FF:000006">
    <property type="entry name" value="Acyl-coenzyme A oxidase"/>
    <property type="match status" value="1"/>
</dbReference>
<evidence type="ECO:0000256" key="8">
    <source>
        <dbReference type="ARBA" id="ARBA00023002"/>
    </source>
</evidence>
<dbReference type="Pfam" id="PF14749">
    <property type="entry name" value="Acyl-CoA_ox_N"/>
    <property type="match status" value="1"/>
</dbReference>
<evidence type="ECO:0000313" key="13">
    <source>
        <dbReference type="EMBL" id="KAK7086977.1"/>
    </source>
</evidence>
<evidence type="ECO:0000313" key="14">
    <source>
        <dbReference type="Proteomes" id="UP001381693"/>
    </source>
</evidence>
<dbReference type="Gene3D" id="2.40.110.10">
    <property type="entry name" value="Butyryl-CoA Dehydrogenase, subunit A, domain 2"/>
    <property type="match status" value="1"/>
</dbReference>
<evidence type="ECO:0000256" key="5">
    <source>
        <dbReference type="ARBA" id="ARBA00022630"/>
    </source>
</evidence>
<dbReference type="FunFam" id="2.40.110.10:FF:000003">
    <property type="entry name" value="Acyl-coenzyme A oxidase"/>
    <property type="match status" value="1"/>
</dbReference>
<keyword evidence="14" id="KW-1185">Reference proteome</keyword>
<dbReference type="PANTHER" id="PTHR10909:SF250">
    <property type="entry name" value="PEROXISOMAL ACYL-COENZYME A OXIDASE 1"/>
    <property type="match status" value="1"/>
</dbReference>
<evidence type="ECO:0000256" key="2">
    <source>
        <dbReference type="ARBA" id="ARBA00004275"/>
    </source>
</evidence>
<dbReference type="InterPro" id="IPR046373">
    <property type="entry name" value="Acyl-CoA_Oxase/DH_mid-dom_sf"/>
</dbReference>
<dbReference type="InterPro" id="IPR012258">
    <property type="entry name" value="Acyl-CoA_oxidase"/>
</dbReference>
<comment type="subcellular location">
    <subcellularLocation>
        <location evidence="2">Peroxisome</location>
    </subcellularLocation>
</comment>
<evidence type="ECO:0000256" key="4">
    <source>
        <dbReference type="ARBA" id="ARBA00006288"/>
    </source>
</evidence>
<comment type="pathway">
    <text evidence="3">Lipid metabolism; peroxisomal fatty acid beta-oxidation.</text>
</comment>
<keyword evidence="9" id="KW-0443">Lipid metabolism</keyword>
<dbReference type="Gene3D" id="1.10.540.10">
    <property type="entry name" value="Acyl-CoA dehydrogenase/oxidase, N-terminal domain"/>
    <property type="match status" value="1"/>
</dbReference>
<dbReference type="Pfam" id="PF22924">
    <property type="entry name" value="ACOX_C_alpha1"/>
    <property type="match status" value="1"/>
</dbReference>
<gene>
    <name evidence="13" type="primary">ACOX2_2</name>
    <name evidence="13" type="ORF">SK128_000080</name>
</gene>
<dbReference type="InterPro" id="IPR009100">
    <property type="entry name" value="AcylCoA_DH/oxidase_NM_dom_sf"/>
</dbReference>
<comment type="similarity">
    <text evidence="4">Belongs to the acyl-CoA oxidase family.</text>
</comment>
<comment type="caution">
    <text evidence="13">The sequence shown here is derived from an EMBL/GenBank/DDBJ whole genome shotgun (WGS) entry which is preliminary data.</text>
</comment>
<proteinExistence type="inferred from homology"/>
<evidence type="ECO:0000259" key="12">
    <source>
        <dbReference type="Pfam" id="PF22924"/>
    </source>
</evidence>
<evidence type="ECO:0000256" key="7">
    <source>
        <dbReference type="ARBA" id="ARBA00022832"/>
    </source>
</evidence>
<keyword evidence="5" id="KW-0285">Flavoprotein</keyword>
<accession>A0AAN9AHF8</accession>
<dbReference type="InterPro" id="IPR029320">
    <property type="entry name" value="Acyl-CoA_ox_N"/>
</dbReference>
<keyword evidence="6" id="KW-0274">FAD</keyword>
<keyword evidence="10" id="KW-0576">Peroxisome</keyword>
<organism evidence="13 14">
    <name type="scientific">Halocaridina rubra</name>
    <name type="common">Hawaiian red shrimp</name>
    <dbReference type="NCBI Taxonomy" id="373956"/>
    <lineage>
        <taxon>Eukaryota</taxon>
        <taxon>Metazoa</taxon>
        <taxon>Ecdysozoa</taxon>
        <taxon>Arthropoda</taxon>
        <taxon>Crustacea</taxon>
        <taxon>Multicrustacea</taxon>
        <taxon>Malacostraca</taxon>
        <taxon>Eumalacostraca</taxon>
        <taxon>Eucarida</taxon>
        <taxon>Decapoda</taxon>
        <taxon>Pleocyemata</taxon>
        <taxon>Caridea</taxon>
        <taxon>Atyoidea</taxon>
        <taxon>Atyidae</taxon>
        <taxon>Halocaridina</taxon>
    </lineage>
</organism>
<name>A0AAN9AHF8_HALRR</name>
<dbReference type="PANTHER" id="PTHR10909">
    <property type="entry name" value="ELECTRON TRANSPORT OXIDOREDUCTASE"/>
    <property type="match status" value="1"/>
</dbReference>
<keyword evidence="8" id="KW-0560">Oxidoreductase</keyword>
<evidence type="ECO:0000256" key="10">
    <source>
        <dbReference type="ARBA" id="ARBA00023140"/>
    </source>
</evidence>
<dbReference type="GO" id="GO:0055088">
    <property type="term" value="P:lipid homeostasis"/>
    <property type="evidence" value="ECO:0007669"/>
    <property type="project" value="TreeGrafter"/>
</dbReference>
<keyword evidence="7" id="KW-0276">Fatty acid metabolism</keyword>
<sequence length="325" mass="37377">MANTRERYCVEDLRKERASCNFNQEELTNLIDGGKEFTDFRRKINASFLNDPAYDDEIPPDYLSHEDRYSNELRKACHTFLKLRNENYTMEEFQSYGPTMLLKDGNPLALHMGMFYDALKGQCTEEQQQRWLGRVKRGEIIGTYAQTELGHGTFVRGLETTATYDLRTQEFVLHSPTITSTKWWPGCLGKTSSYAVVMAQLYSKGKCYGPHPFFVQLRDEKTHRSMPGVTLGEIGPRAGLNTNDNGFLRFNNYRIPRTNMLMKHSQVLKDGTYVKPGHAKLAYGTMVVTRVSLIFHSYKQLQRAVTIATRYSAVRRQSEMVPGYV</sequence>
<dbReference type="GO" id="GO:0033540">
    <property type="term" value="P:fatty acid beta-oxidation using acyl-CoA oxidase"/>
    <property type="evidence" value="ECO:0007669"/>
    <property type="project" value="TreeGrafter"/>
</dbReference>
<dbReference type="GO" id="GO:0003997">
    <property type="term" value="F:acyl-CoA oxidase activity"/>
    <property type="evidence" value="ECO:0007669"/>
    <property type="project" value="InterPro"/>
</dbReference>
<evidence type="ECO:0000256" key="3">
    <source>
        <dbReference type="ARBA" id="ARBA00004846"/>
    </source>
</evidence>
<feature type="domain" description="Acyl-coenzyme A oxidase N-terminal" evidence="11">
    <location>
        <begin position="23"/>
        <end position="141"/>
    </location>
</feature>
<protein>
    <submittedName>
        <fullName evidence="13">Acyl-coenzyme A oxidase (Acyl-CoA oxidase)</fullName>
    </submittedName>
</protein>
<dbReference type="GO" id="GO:0005504">
    <property type="term" value="F:fatty acid binding"/>
    <property type="evidence" value="ECO:0007669"/>
    <property type="project" value="TreeGrafter"/>
</dbReference>
<evidence type="ECO:0000259" key="11">
    <source>
        <dbReference type="Pfam" id="PF14749"/>
    </source>
</evidence>
<dbReference type="SUPFAM" id="SSF47203">
    <property type="entry name" value="Acyl-CoA dehydrogenase C-terminal domain-like"/>
    <property type="match status" value="1"/>
</dbReference>
<dbReference type="InterPro" id="IPR036250">
    <property type="entry name" value="AcylCo_DH-like_C"/>
</dbReference>
<feature type="domain" description="Acyl-CoA oxidase C-alpha1" evidence="12">
    <location>
        <begin position="283"/>
        <end position="319"/>
    </location>
</feature>
<evidence type="ECO:0000256" key="1">
    <source>
        <dbReference type="ARBA" id="ARBA00001974"/>
    </source>
</evidence>
<reference evidence="13 14" key="1">
    <citation type="submission" date="2023-11" db="EMBL/GenBank/DDBJ databases">
        <title>Halocaridina rubra genome assembly.</title>
        <authorList>
            <person name="Smith C."/>
        </authorList>
    </citation>
    <scope>NUCLEOTIDE SEQUENCE [LARGE SCALE GENOMIC DNA]</scope>
    <source>
        <strain evidence="13">EP-1</strain>
        <tissue evidence="13">Whole</tissue>
    </source>
</reference>
<dbReference type="Gene3D" id="1.20.140.10">
    <property type="entry name" value="Butyryl-CoA Dehydrogenase, subunit A, domain 3"/>
    <property type="match status" value="1"/>
</dbReference>
<dbReference type="GO" id="GO:0071949">
    <property type="term" value="F:FAD binding"/>
    <property type="evidence" value="ECO:0007669"/>
    <property type="project" value="InterPro"/>
</dbReference>
<dbReference type="InterPro" id="IPR037069">
    <property type="entry name" value="AcylCoA_DH/ox_N_sf"/>
</dbReference>
<dbReference type="Proteomes" id="UP001381693">
    <property type="component" value="Unassembled WGS sequence"/>
</dbReference>
<dbReference type="AlphaFoldDB" id="A0AAN9AHF8"/>
<dbReference type="SUPFAM" id="SSF56645">
    <property type="entry name" value="Acyl-CoA dehydrogenase NM domain-like"/>
    <property type="match status" value="1"/>
</dbReference>
<dbReference type="GO" id="GO:0005777">
    <property type="term" value="C:peroxisome"/>
    <property type="evidence" value="ECO:0007669"/>
    <property type="project" value="UniProtKB-SubCell"/>
</dbReference>
<evidence type="ECO:0000256" key="9">
    <source>
        <dbReference type="ARBA" id="ARBA00023098"/>
    </source>
</evidence>